<name>A0A2U9IKS9_9CREN</name>
<gene>
    <name evidence="7" type="ORF">DFR86_03155</name>
</gene>
<keyword evidence="5" id="KW-0411">Iron-sulfur</keyword>
<dbReference type="GeneID" id="36836934"/>
<proteinExistence type="predicted"/>
<feature type="domain" description="4Fe-4S ferredoxin-type" evidence="6">
    <location>
        <begin position="283"/>
        <end position="314"/>
    </location>
</feature>
<keyword evidence="1" id="KW-0004">4Fe-4S</keyword>
<dbReference type="PANTHER" id="PTHR43255:SF1">
    <property type="entry name" value="IRON-SULFUR-BINDING OXIDOREDUCTASE FADF-RELATED"/>
    <property type="match status" value="1"/>
</dbReference>
<protein>
    <submittedName>
        <fullName evidence="7">4Fe-4S ferredoxin</fullName>
    </submittedName>
</protein>
<organism evidence="7 8">
    <name type="scientific">Acidianus sulfidivorans JP7</name>
    <dbReference type="NCBI Taxonomy" id="619593"/>
    <lineage>
        <taxon>Archaea</taxon>
        <taxon>Thermoproteota</taxon>
        <taxon>Thermoprotei</taxon>
        <taxon>Sulfolobales</taxon>
        <taxon>Sulfolobaceae</taxon>
        <taxon>Acidianus</taxon>
    </lineage>
</organism>
<evidence type="ECO:0000256" key="5">
    <source>
        <dbReference type="ARBA" id="ARBA00023014"/>
    </source>
</evidence>
<evidence type="ECO:0000313" key="8">
    <source>
        <dbReference type="Proteomes" id="UP000248410"/>
    </source>
</evidence>
<keyword evidence="4" id="KW-0408">Iron</keyword>
<dbReference type="RefSeq" id="WP_110379538.1">
    <property type="nucleotide sequence ID" value="NZ_CP029288.2"/>
</dbReference>
<dbReference type="InterPro" id="IPR017896">
    <property type="entry name" value="4Fe4S_Fe-S-bd"/>
</dbReference>
<dbReference type="GO" id="GO:0051539">
    <property type="term" value="F:4 iron, 4 sulfur cluster binding"/>
    <property type="evidence" value="ECO:0007669"/>
    <property type="project" value="UniProtKB-KW"/>
</dbReference>
<dbReference type="Gene3D" id="3.30.70.20">
    <property type="match status" value="1"/>
</dbReference>
<keyword evidence="3" id="KW-0560">Oxidoreductase</keyword>
<keyword evidence="8" id="KW-1185">Reference proteome</keyword>
<dbReference type="EMBL" id="CP029288">
    <property type="protein sequence ID" value="AWR96648.1"/>
    <property type="molecule type" value="Genomic_DNA"/>
</dbReference>
<dbReference type="InterPro" id="IPR036318">
    <property type="entry name" value="FAD-bd_PCMH-like_sf"/>
</dbReference>
<dbReference type="KEGG" id="asul:DFR86_03155"/>
<reference evidence="7 8" key="1">
    <citation type="submission" date="2018-05" db="EMBL/GenBank/DDBJ databases">
        <title>Complete Genome Sequences of Extremely Thermoacidophilic, Metal-Mobilizing Type-Strain Members of the Archaeal Family Sulfolobaceae: Acidianus brierleyi DSM-1651T, Acidianus sulfidivorans DSM-18786T, Metallosphaera hakonensis DSM-7519T, and Metallosphaera prunae DSM-10039T.</title>
        <authorList>
            <person name="Counts J.A."/>
            <person name="Kelly R.M."/>
        </authorList>
    </citation>
    <scope>NUCLEOTIDE SEQUENCE [LARGE SCALE GENOMIC DNA]</scope>
    <source>
        <strain evidence="7 8">JP7</strain>
    </source>
</reference>
<evidence type="ECO:0000313" key="7">
    <source>
        <dbReference type="EMBL" id="AWR96648.1"/>
    </source>
</evidence>
<dbReference type="GO" id="GO:0050660">
    <property type="term" value="F:flavin adenine dinucleotide binding"/>
    <property type="evidence" value="ECO:0007669"/>
    <property type="project" value="InterPro"/>
</dbReference>
<dbReference type="Proteomes" id="UP000248410">
    <property type="component" value="Chromosome"/>
</dbReference>
<dbReference type="PROSITE" id="PS51379">
    <property type="entry name" value="4FE4S_FER_2"/>
    <property type="match status" value="1"/>
</dbReference>
<dbReference type="GO" id="GO:0005886">
    <property type="term" value="C:plasma membrane"/>
    <property type="evidence" value="ECO:0007669"/>
    <property type="project" value="TreeGrafter"/>
</dbReference>
<sequence length="739" mass="83726">MTQEPKEVVVGKLTSMSGDILNYLNPKIVVPKNRFQDGSIFKFQNEKKFGLDLVEVPAGVSFEELINALDKEGYFPILFPIYLKGTVGGFISTNGSGFGSYKYGFVRSRVSLYELKDVHTANILVSKYSEVIELDQEVPFAWSGIIIDGVFKYYLPASYSSILHVKGPSISTKSVIEEISKISTSLLKRDYIPVCFRSTNWSLLNSAPMEKKIGYIINYNSPLRNYVLCGDIKYDELGQVFDFLKKNPSVLPFPGLQDYKEIHKTIMDKYKKEIRIPKNLEKYRLQFTEASKCINCGICLDTCLTYNTTKNVVYSPVGKFNRLLSGETNFEYCLGCKNDEDVCPVKIPISSLTTEFLPQISSSKQNISIQLENLPNRIKDLENMIESKYKNNPIFLLFVGCAYKYDPLGVEGFLDFIIENGNKIDKRFSPRIKLIDGMCCGFDKYMSGNIEGAKLDVNKILELKQRLNASGIYFLCPEGLYVYNSLSKDKGVLAFEVVKPFLNGKIHAGCWARKLGIDGDDKECAGLFLTSYQDSEIPLNRKDNVLTICPFSTWKFSSKSVYSNFLKAIQAIPTSMLIDNYSSLQVSDQVLLDIVKKSLIQSVNESVDDIADKLANWVMGGSNYFMLLIIPIIRKKFVEIFKSTIRKNSDLLNYIKFMSKNQVLMNDKIDKISSAASSIDYYDVVNDLIPKISTSSKLEYDARNIVNDDRFKSVMNEVIKKIVTSRILSDIFNEISFSK</sequence>
<dbReference type="OrthoDB" id="23478at2157"/>
<evidence type="ECO:0000259" key="6">
    <source>
        <dbReference type="PROSITE" id="PS51379"/>
    </source>
</evidence>
<evidence type="ECO:0000256" key="2">
    <source>
        <dbReference type="ARBA" id="ARBA00022723"/>
    </source>
</evidence>
<dbReference type="InterPro" id="IPR006094">
    <property type="entry name" value="Oxid_FAD_bind_N"/>
</dbReference>
<dbReference type="Pfam" id="PF13183">
    <property type="entry name" value="Fer4_8"/>
    <property type="match status" value="1"/>
</dbReference>
<dbReference type="SUPFAM" id="SSF56176">
    <property type="entry name" value="FAD-binding/transporter-associated domain-like"/>
    <property type="match status" value="1"/>
</dbReference>
<dbReference type="AlphaFoldDB" id="A0A2U9IKS9"/>
<dbReference type="Pfam" id="PF01565">
    <property type="entry name" value="FAD_binding_4"/>
    <property type="match status" value="1"/>
</dbReference>
<dbReference type="InterPro" id="IPR051460">
    <property type="entry name" value="HdrC_iron-sulfur_subunit"/>
</dbReference>
<dbReference type="GO" id="GO:0046872">
    <property type="term" value="F:metal ion binding"/>
    <property type="evidence" value="ECO:0007669"/>
    <property type="project" value="UniProtKB-KW"/>
</dbReference>
<dbReference type="PANTHER" id="PTHR43255">
    <property type="entry name" value="IRON-SULFUR-BINDING OXIDOREDUCTASE FADF-RELATED-RELATED"/>
    <property type="match status" value="1"/>
</dbReference>
<dbReference type="Gene3D" id="3.30.465.10">
    <property type="match status" value="1"/>
</dbReference>
<evidence type="ECO:0000256" key="3">
    <source>
        <dbReference type="ARBA" id="ARBA00023002"/>
    </source>
</evidence>
<dbReference type="InterPro" id="IPR016169">
    <property type="entry name" value="FAD-bd_PCMH_sub2"/>
</dbReference>
<evidence type="ECO:0000256" key="4">
    <source>
        <dbReference type="ARBA" id="ARBA00023004"/>
    </source>
</evidence>
<dbReference type="GO" id="GO:0016491">
    <property type="term" value="F:oxidoreductase activity"/>
    <property type="evidence" value="ECO:0007669"/>
    <property type="project" value="UniProtKB-KW"/>
</dbReference>
<evidence type="ECO:0000256" key="1">
    <source>
        <dbReference type="ARBA" id="ARBA00022485"/>
    </source>
</evidence>
<accession>A0A2U9IKS9</accession>
<keyword evidence="2" id="KW-0479">Metal-binding</keyword>
<dbReference type="SUPFAM" id="SSF46548">
    <property type="entry name" value="alpha-helical ferredoxin"/>
    <property type="match status" value="1"/>
</dbReference>